<dbReference type="GO" id="GO:0005634">
    <property type="term" value="C:nucleus"/>
    <property type="evidence" value="ECO:0007669"/>
    <property type="project" value="TreeGrafter"/>
</dbReference>
<organism evidence="4">
    <name type="scientific">Enterobius vermicularis</name>
    <name type="common">Human pinworm</name>
    <dbReference type="NCBI Taxonomy" id="51028"/>
    <lineage>
        <taxon>Eukaryota</taxon>
        <taxon>Metazoa</taxon>
        <taxon>Ecdysozoa</taxon>
        <taxon>Nematoda</taxon>
        <taxon>Chromadorea</taxon>
        <taxon>Rhabditida</taxon>
        <taxon>Spirurina</taxon>
        <taxon>Oxyuridomorpha</taxon>
        <taxon>Oxyuroidea</taxon>
        <taxon>Oxyuridae</taxon>
        <taxon>Enterobius</taxon>
    </lineage>
</organism>
<comment type="similarity">
    <text evidence="1">Belongs to the Rab GDI family.</text>
</comment>
<dbReference type="OrthoDB" id="1923006at2759"/>
<dbReference type="PANTHER" id="PTHR11787">
    <property type="entry name" value="RAB GDP-DISSOCIATION INHIBITOR"/>
    <property type="match status" value="1"/>
</dbReference>
<dbReference type="PANTHER" id="PTHR11787:SF4">
    <property type="entry name" value="CHM, RAB ESCORT PROTEIN 1"/>
    <property type="match status" value="1"/>
</dbReference>
<name>A0A0N4VE63_ENTVE</name>
<proteinExistence type="inferred from homology"/>
<dbReference type="SUPFAM" id="SSF51905">
    <property type="entry name" value="FAD/NAD(P)-binding domain"/>
    <property type="match status" value="1"/>
</dbReference>
<dbReference type="GO" id="GO:0005092">
    <property type="term" value="F:GDP-dissociation inhibitor activity"/>
    <property type="evidence" value="ECO:0007669"/>
    <property type="project" value="InterPro"/>
</dbReference>
<dbReference type="STRING" id="51028.A0A0N4VE63"/>
<dbReference type="WBParaSite" id="EVEC_0000896301-mRNA-1">
    <property type="protein sequence ID" value="EVEC_0000896301-mRNA-1"/>
    <property type="gene ID" value="EVEC_0000896301"/>
</dbReference>
<dbReference type="Proteomes" id="UP000274131">
    <property type="component" value="Unassembled WGS sequence"/>
</dbReference>
<evidence type="ECO:0000256" key="1">
    <source>
        <dbReference type="ARBA" id="ARBA00005593"/>
    </source>
</evidence>
<reference evidence="4" key="1">
    <citation type="submission" date="2017-02" db="UniProtKB">
        <authorList>
            <consortium name="WormBaseParasite"/>
        </authorList>
    </citation>
    <scope>IDENTIFICATION</scope>
</reference>
<dbReference type="PRINTS" id="PR00891">
    <property type="entry name" value="RABGDIREP"/>
</dbReference>
<dbReference type="GO" id="GO:0005829">
    <property type="term" value="C:cytosol"/>
    <property type="evidence" value="ECO:0007669"/>
    <property type="project" value="TreeGrafter"/>
</dbReference>
<dbReference type="EMBL" id="UXUI01009410">
    <property type="protein sequence ID" value="VDD93653.1"/>
    <property type="molecule type" value="Genomic_DNA"/>
</dbReference>
<evidence type="ECO:0000313" key="2">
    <source>
        <dbReference type="EMBL" id="VDD93653.1"/>
    </source>
</evidence>
<dbReference type="Gene3D" id="1.10.405.10">
    <property type="entry name" value="Guanine Nucleotide Dissociation Inhibitor, domain 1"/>
    <property type="match status" value="1"/>
</dbReference>
<dbReference type="GO" id="GO:0007264">
    <property type="term" value="P:small GTPase-mediated signal transduction"/>
    <property type="evidence" value="ECO:0007669"/>
    <property type="project" value="InterPro"/>
</dbReference>
<evidence type="ECO:0000313" key="4">
    <source>
        <dbReference type="WBParaSite" id="EVEC_0000896301-mRNA-1"/>
    </source>
</evidence>
<dbReference type="GO" id="GO:0016192">
    <property type="term" value="P:vesicle-mediated transport"/>
    <property type="evidence" value="ECO:0007669"/>
    <property type="project" value="TreeGrafter"/>
</dbReference>
<dbReference type="Pfam" id="PF00996">
    <property type="entry name" value="GDI"/>
    <property type="match status" value="2"/>
</dbReference>
<dbReference type="AlphaFoldDB" id="A0A0N4VE63"/>
<protein>
    <submittedName>
        <fullName evidence="4">FAD/NAD(P)-binding domain-containing protein</fullName>
    </submittedName>
</protein>
<gene>
    <name evidence="2" type="ORF">EVEC_LOCUS8404</name>
</gene>
<dbReference type="InterPro" id="IPR018203">
    <property type="entry name" value="GDP_dissociation_inhibitor"/>
</dbReference>
<dbReference type="Gene3D" id="3.30.519.10">
    <property type="entry name" value="Guanine Nucleotide Dissociation Inhibitor, domain 2"/>
    <property type="match status" value="1"/>
</dbReference>
<evidence type="ECO:0000313" key="3">
    <source>
        <dbReference type="Proteomes" id="UP000274131"/>
    </source>
</evidence>
<sequence>MESLPEQFDVVILGTGLPESIIAAACARAGFSVLHLDRNDFYGGKWASFNLHSIYDWSKRLRTTGTVSDVVIDKRLLKENEELLVVNEVEDVSDVRLEWHIDERSGCANANDILLKERIEKDWRLYNIDLLPKLLLSRGEMVQLLCDSSVSKYCQFKCVDRLLCYYNEKQRNVDDYEQDLHVVPCSRAEIFQTSELS</sequence>
<reference evidence="2 3" key="2">
    <citation type="submission" date="2018-10" db="EMBL/GenBank/DDBJ databases">
        <authorList>
            <consortium name="Pathogen Informatics"/>
        </authorList>
    </citation>
    <scope>NUCLEOTIDE SEQUENCE [LARGE SCALE GENOMIC DNA]</scope>
</reference>
<dbReference type="Gene3D" id="3.50.50.60">
    <property type="entry name" value="FAD/NAD(P)-binding domain"/>
    <property type="match status" value="1"/>
</dbReference>
<dbReference type="GO" id="GO:0005968">
    <property type="term" value="C:Rab-protein geranylgeranyltransferase complex"/>
    <property type="evidence" value="ECO:0007669"/>
    <property type="project" value="TreeGrafter"/>
</dbReference>
<dbReference type="InterPro" id="IPR036188">
    <property type="entry name" value="FAD/NAD-bd_sf"/>
</dbReference>
<accession>A0A0N4VE63</accession>
<keyword evidence="3" id="KW-1185">Reference proteome</keyword>